<dbReference type="PROSITE" id="PS50109">
    <property type="entry name" value="HIS_KIN"/>
    <property type="match status" value="1"/>
</dbReference>
<keyword evidence="3" id="KW-0808">Transferase</keyword>
<evidence type="ECO:0000313" key="9">
    <source>
        <dbReference type="EMBL" id="MFD0962556.1"/>
    </source>
</evidence>
<keyword evidence="10" id="KW-1185">Reference proteome</keyword>
<name>A0ABW3HYA6_9FLAO</name>
<keyword evidence="7" id="KW-0902">Two-component regulatory system</keyword>
<dbReference type="Pfam" id="PF02518">
    <property type="entry name" value="HATPase_c"/>
    <property type="match status" value="1"/>
</dbReference>
<dbReference type="Pfam" id="PF13589">
    <property type="entry name" value="HATPase_c_3"/>
    <property type="match status" value="1"/>
</dbReference>
<dbReference type="GO" id="GO:0005524">
    <property type="term" value="F:ATP binding"/>
    <property type="evidence" value="ECO:0007669"/>
    <property type="project" value="UniProtKB-KW"/>
</dbReference>
<dbReference type="InterPro" id="IPR036890">
    <property type="entry name" value="HATPase_C_sf"/>
</dbReference>
<dbReference type="SMART" id="SM00387">
    <property type="entry name" value="HATPase_c"/>
    <property type="match status" value="1"/>
</dbReference>
<comment type="catalytic activity">
    <reaction evidence="1">
        <text>ATP + protein L-histidine = ADP + protein N-phospho-L-histidine.</text>
        <dbReference type="EC" id="2.7.13.3"/>
    </reaction>
</comment>
<sequence>MSRNIDIIKKEITEALSDNPPDFDKVLTLSSELAKLDPNHQRFFVDAKTLIHLGRDSIKDHTTALLELVKNSYDADAKNVEIEIFSKTSDKIRIADNGFGMTEDELKNNWLRVGFSAKRVSKKSKLGRRKTGEKGIGRISTDRLGSILEIRTKSAKDRLIGLKLNWDDFDVEGKNVSDIKVKMFYPDEINLPPVQGKKSDTGTEIIISGQRQSWSLSNIENLYQELVALTPPFEEVEDFDITLSNDIYTEVTKKIDRSYLKAAEISIEAYYDGKGSEIIYTYWDKYNNKEKIERIDWQNLLSKSNLSEEYDKSNKLRCGPVNLKLYFFLREAASVKDMDFNLKKLREFLDNNAGIKVYRDKIVVKPYGFPSSQFGYDWLELADRKAQDPAGISRSQSYRVTPNQLVGGVFITRDSNVKLSDSAAREGLVESEAFYDLRNLTLGSINMLESYRTKLVPQIKQSKGKSKSTKTNADKIIKTLSTIEKDLDEINHDIQNSSDVDLDTKDRIQKNVLILSKTTAKVEKTINDLLNWNRTLSGLATIGISSAVFGHETEGSITQFKGSINAAKLTLKRRQPNIENALSEIEKAIKYSNKVAAWGAYALTRVQREKRGKKDINLKRTINNVISELKPAFKAASINITFIGDVMYSYTYQMDIETILINLLTNAYTAATQKAGERNVLVKLTFKDKKLNKRKELRGCMISVSDSGHGISEEFKHRVFEPLFSTKVNPTKGSNSVGTGLGLTVVSSIIKELKGEITFDKDPDLKGARFKVWLPIEKKAK</sequence>
<evidence type="ECO:0000256" key="5">
    <source>
        <dbReference type="ARBA" id="ARBA00022777"/>
    </source>
</evidence>
<dbReference type="PANTHER" id="PTHR43065">
    <property type="entry name" value="SENSOR HISTIDINE KINASE"/>
    <property type="match status" value="1"/>
</dbReference>
<dbReference type="EMBL" id="JBHTJM010000002">
    <property type="protein sequence ID" value="MFD0962556.1"/>
    <property type="molecule type" value="Genomic_DNA"/>
</dbReference>
<feature type="domain" description="Histidine kinase" evidence="8">
    <location>
        <begin position="548"/>
        <end position="778"/>
    </location>
</feature>
<evidence type="ECO:0000256" key="7">
    <source>
        <dbReference type="ARBA" id="ARBA00023012"/>
    </source>
</evidence>
<keyword evidence="6 9" id="KW-0067">ATP-binding</keyword>
<dbReference type="PANTHER" id="PTHR43065:SF46">
    <property type="entry name" value="C4-DICARBOXYLATE TRANSPORT SENSOR PROTEIN DCTB"/>
    <property type="match status" value="1"/>
</dbReference>
<keyword evidence="4" id="KW-0547">Nucleotide-binding</keyword>
<dbReference type="InterPro" id="IPR005467">
    <property type="entry name" value="His_kinase_dom"/>
</dbReference>
<comment type="caution">
    <text evidence="9">The sequence shown here is derived from an EMBL/GenBank/DDBJ whole genome shotgun (WGS) entry which is preliminary data.</text>
</comment>
<gene>
    <name evidence="9" type="ORF">ACFQ1O_00900</name>
</gene>
<evidence type="ECO:0000256" key="4">
    <source>
        <dbReference type="ARBA" id="ARBA00022741"/>
    </source>
</evidence>
<organism evidence="9 10">
    <name type="scientific">Pseudofulvibacter geojedonensis</name>
    <dbReference type="NCBI Taxonomy" id="1123758"/>
    <lineage>
        <taxon>Bacteria</taxon>
        <taxon>Pseudomonadati</taxon>
        <taxon>Bacteroidota</taxon>
        <taxon>Flavobacteriia</taxon>
        <taxon>Flavobacteriales</taxon>
        <taxon>Flavobacteriaceae</taxon>
        <taxon>Pseudofulvibacter</taxon>
    </lineage>
</organism>
<dbReference type="InterPro" id="IPR004358">
    <property type="entry name" value="Sig_transdc_His_kin-like_C"/>
</dbReference>
<dbReference type="RefSeq" id="WP_377712340.1">
    <property type="nucleotide sequence ID" value="NZ_JBHTJM010000002.1"/>
</dbReference>
<dbReference type="PRINTS" id="PR00344">
    <property type="entry name" value="BCTRLSENSOR"/>
</dbReference>
<accession>A0ABW3HYA6</accession>
<reference evidence="10" key="1">
    <citation type="journal article" date="2019" name="Int. J. Syst. Evol. Microbiol.">
        <title>The Global Catalogue of Microorganisms (GCM) 10K type strain sequencing project: providing services to taxonomists for standard genome sequencing and annotation.</title>
        <authorList>
            <consortium name="The Broad Institute Genomics Platform"/>
            <consortium name="The Broad Institute Genome Sequencing Center for Infectious Disease"/>
            <person name="Wu L."/>
            <person name="Ma J."/>
        </authorList>
    </citation>
    <scope>NUCLEOTIDE SEQUENCE [LARGE SCALE GENOMIC DNA]</scope>
    <source>
        <strain evidence="10">CCUG 62114</strain>
    </source>
</reference>
<evidence type="ECO:0000256" key="1">
    <source>
        <dbReference type="ARBA" id="ARBA00000085"/>
    </source>
</evidence>
<evidence type="ECO:0000256" key="6">
    <source>
        <dbReference type="ARBA" id="ARBA00022840"/>
    </source>
</evidence>
<evidence type="ECO:0000256" key="3">
    <source>
        <dbReference type="ARBA" id="ARBA00022679"/>
    </source>
</evidence>
<dbReference type="EC" id="2.7.13.3" evidence="2"/>
<dbReference type="Proteomes" id="UP001596997">
    <property type="component" value="Unassembled WGS sequence"/>
</dbReference>
<proteinExistence type="predicted"/>
<protein>
    <recommendedName>
        <fullName evidence="2">histidine kinase</fullName>
        <ecNumber evidence="2">2.7.13.3</ecNumber>
    </recommendedName>
</protein>
<evidence type="ECO:0000259" key="8">
    <source>
        <dbReference type="PROSITE" id="PS50109"/>
    </source>
</evidence>
<dbReference type="SUPFAM" id="SSF55874">
    <property type="entry name" value="ATPase domain of HSP90 chaperone/DNA topoisomerase II/histidine kinase"/>
    <property type="match status" value="2"/>
</dbReference>
<dbReference type="InterPro" id="IPR003594">
    <property type="entry name" value="HATPase_dom"/>
</dbReference>
<dbReference type="Gene3D" id="3.30.565.10">
    <property type="entry name" value="Histidine kinase-like ATPase, C-terminal domain"/>
    <property type="match status" value="2"/>
</dbReference>
<evidence type="ECO:0000256" key="2">
    <source>
        <dbReference type="ARBA" id="ARBA00012438"/>
    </source>
</evidence>
<keyword evidence="5" id="KW-0418">Kinase</keyword>
<evidence type="ECO:0000313" key="10">
    <source>
        <dbReference type="Proteomes" id="UP001596997"/>
    </source>
</evidence>